<evidence type="ECO:0000313" key="1">
    <source>
        <dbReference type="EMBL" id="MQY42461.1"/>
    </source>
</evidence>
<evidence type="ECO:0000313" key="2">
    <source>
        <dbReference type="Proteomes" id="UP000436694"/>
    </source>
</evidence>
<name>A0A844AWV6_9RHOB</name>
<comment type="caution">
    <text evidence="1">The sequence shown here is derived from an EMBL/GenBank/DDBJ whole genome shotgun (WGS) entry which is preliminary data.</text>
</comment>
<keyword evidence="2" id="KW-1185">Reference proteome</keyword>
<keyword evidence="1" id="KW-0489">Methyltransferase</keyword>
<sequence>MSNDQVFWNKLAKRYAAAPIRDEAAYEQTLSRVRAYLEPSHRVLELGAGTGSTAVKLAGLVKSICASDLSSEMLEIAKERAKGLDNVTVAVGAVEHAPDGPFDVVMAMNLFHLLPDLEAALEAASQRVAEDGLFISKTPCMSDMKAWKWRLMLLALPLLRLVGKAPSVVRSYSVAEMDAAVARAGFDIVETGNFPADPPSRFIVARKRSLVD</sequence>
<dbReference type="CDD" id="cd02440">
    <property type="entry name" value="AdoMet_MTases"/>
    <property type="match status" value="1"/>
</dbReference>
<keyword evidence="1" id="KW-0808">Transferase</keyword>
<dbReference type="Proteomes" id="UP000436694">
    <property type="component" value="Unassembled WGS sequence"/>
</dbReference>
<organism evidence="1 2">
    <name type="scientific">Tritonibacter aquimaris</name>
    <dbReference type="NCBI Taxonomy" id="2663379"/>
    <lineage>
        <taxon>Bacteria</taxon>
        <taxon>Pseudomonadati</taxon>
        <taxon>Pseudomonadota</taxon>
        <taxon>Alphaproteobacteria</taxon>
        <taxon>Rhodobacterales</taxon>
        <taxon>Paracoccaceae</taxon>
        <taxon>Tritonibacter</taxon>
    </lineage>
</organism>
<accession>A0A844AWV6</accession>
<dbReference type="EMBL" id="WIXK01000003">
    <property type="protein sequence ID" value="MQY42461.1"/>
    <property type="molecule type" value="Genomic_DNA"/>
</dbReference>
<dbReference type="AlphaFoldDB" id="A0A844AWV6"/>
<reference evidence="1 2" key="1">
    <citation type="submission" date="2019-10" db="EMBL/GenBank/DDBJ databases">
        <title>Epibacterium sp. nov., isolated from seawater.</title>
        <authorList>
            <person name="Zhang X."/>
            <person name="Li N."/>
        </authorList>
    </citation>
    <scope>NUCLEOTIDE SEQUENCE [LARGE SCALE GENOMIC DNA]</scope>
    <source>
        <strain evidence="1 2">SM1969</strain>
    </source>
</reference>
<dbReference type="Pfam" id="PF13489">
    <property type="entry name" value="Methyltransf_23"/>
    <property type="match status" value="1"/>
</dbReference>
<dbReference type="Gene3D" id="3.40.50.150">
    <property type="entry name" value="Vaccinia Virus protein VP39"/>
    <property type="match status" value="1"/>
</dbReference>
<dbReference type="InterPro" id="IPR029063">
    <property type="entry name" value="SAM-dependent_MTases_sf"/>
</dbReference>
<dbReference type="RefSeq" id="WP_153546635.1">
    <property type="nucleotide sequence ID" value="NZ_WIXK01000003.1"/>
</dbReference>
<dbReference type="SUPFAM" id="SSF53335">
    <property type="entry name" value="S-adenosyl-L-methionine-dependent methyltransferases"/>
    <property type="match status" value="1"/>
</dbReference>
<gene>
    <name evidence="1" type="ORF">GG681_07385</name>
</gene>
<proteinExistence type="predicted"/>
<protein>
    <submittedName>
        <fullName evidence="1">Methyltransferase domain-containing protein</fullName>
    </submittedName>
</protein>
<dbReference type="GO" id="GO:0032259">
    <property type="term" value="P:methylation"/>
    <property type="evidence" value="ECO:0007669"/>
    <property type="project" value="UniProtKB-KW"/>
</dbReference>
<dbReference type="GO" id="GO:0008168">
    <property type="term" value="F:methyltransferase activity"/>
    <property type="evidence" value="ECO:0007669"/>
    <property type="project" value="UniProtKB-KW"/>
</dbReference>
<dbReference type="PANTHER" id="PTHR43861">
    <property type="entry name" value="TRANS-ACONITATE 2-METHYLTRANSFERASE-RELATED"/>
    <property type="match status" value="1"/>
</dbReference>